<keyword evidence="4" id="KW-1185">Reference proteome</keyword>
<evidence type="ECO:0000256" key="1">
    <source>
        <dbReference type="SAM" id="MobiDB-lite"/>
    </source>
</evidence>
<dbReference type="RefSeq" id="WP_169489906.1">
    <property type="nucleotide sequence ID" value="NZ_JABBGJ010000049.1"/>
</dbReference>
<accession>A0A848IPX9</accession>
<dbReference type="Pfam" id="PF06864">
    <property type="entry name" value="PAP_PilO"/>
    <property type="match status" value="1"/>
</dbReference>
<comment type="caution">
    <text evidence="3">The sequence shown here is derived from an EMBL/GenBank/DDBJ whole genome shotgun (WGS) entry which is preliminary data.</text>
</comment>
<evidence type="ECO:0000313" key="4">
    <source>
        <dbReference type="Proteomes" id="UP000544134"/>
    </source>
</evidence>
<keyword evidence="2" id="KW-0472">Membrane</keyword>
<feature type="region of interest" description="Disordered" evidence="1">
    <location>
        <begin position="469"/>
        <end position="492"/>
    </location>
</feature>
<gene>
    <name evidence="3" type="primary">pilO2</name>
    <name evidence="3" type="ORF">HHL24_35275</name>
</gene>
<dbReference type="AlphaFoldDB" id="A0A848IPX9"/>
<sequence>MAHVLTLPGVKGLFAVGMSWRHEEAVPKAKALRELAADMGKWGTVYTAKGGGVQVGFCDPIDGLKSPGKARSLAAAVAEEFAQPWRGIFEVGHGLYWYVAVRDGQEILNDGDIVGTEDDVARVWAEHDRLSEWKTEITDKPLEILAVAVQTKSNLARLRDLSYDPTMLYIGAAGVVVLALAGVGVWGYFHHKHQEELMEQQSLAARAAALSAKAAADAKAAMMPWLALPLTHDVFSVCQAQWNQEALSIKGWGLSTWTCSADAVGITIETKWTRNGGVANDAPGKLDDGGESSSQDTVIAQTFGGLNQDALTGEAAPRAMYTLVQTYGAKLQLTKQPEMAPKETPDTPNAVPPPPWLAYPMTLDLYAPPWVEIGAAPFDQVTGLRVASIEYDSNKRVWTTKGTLYGMREATTALAVAASDGSGVVPTALASPASAATTAVTSAPAAAPAAPASSVVSGPVIGASAPVAAAARPASGKPKPTDTTLTAAGPVPKPASVVALTPVAPVAPTSPTDSDKSQGGMGALALVQAHRNATVATGVTVVGSVPARPVKPALATVPPGVGN</sequence>
<dbReference type="InterPro" id="IPR009663">
    <property type="entry name" value="PAP_PilO"/>
</dbReference>
<proteinExistence type="predicted"/>
<keyword evidence="2" id="KW-0812">Transmembrane</keyword>
<organism evidence="3 4">
    <name type="scientific">Paraburkholderia polaris</name>
    <dbReference type="NCBI Taxonomy" id="2728848"/>
    <lineage>
        <taxon>Bacteria</taxon>
        <taxon>Pseudomonadati</taxon>
        <taxon>Pseudomonadota</taxon>
        <taxon>Betaproteobacteria</taxon>
        <taxon>Burkholderiales</taxon>
        <taxon>Burkholderiaceae</taxon>
        <taxon>Paraburkholderia</taxon>
    </lineage>
</organism>
<evidence type="ECO:0000313" key="3">
    <source>
        <dbReference type="EMBL" id="NMM03153.1"/>
    </source>
</evidence>
<protein>
    <submittedName>
        <fullName evidence="3">Type 4b pilus protein PilO2</fullName>
    </submittedName>
</protein>
<feature type="transmembrane region" description="Helical" evidence="2">
    <location>
        <begin position="167"/>
        <end position="189"/>
    </location>
</feature>
<dbReference type="Proteomes" id="UP000544134">
    <property type="component" value="Unassembled WGS sequence"/>
</dbReference>
<reference evidence="3 4" key="1">
    <citation type="submission" date="2020-04" db="EMBL/GenBank/DDBJ databases">
        <title>Paraburkholderia sp. RP-4-7 isolated from soil.</title>
        <authorList>
            <person name="Dahal R.H."/>
        </authorList>
    </citation>
    <scope>NUCLEOTIDE SEQUENCE [LARGE SCALE GENOMIC DNA]</scope>
    <source>
        <strain evidence="3 4">RP-4-7</strain>
    </source>
</reference>
<evidence type="ECO:0000256" key="2">
    <source>
        <dbReference type="SAM" id="Phobius"/>
    </source>
</evidence>
<feature type="compositionally biased region" description="Low complexity" evidence="1">
    <location>
        <begin position="469"/>
        <end position="478"/>
    </location>
</feature>
<keyword evidence="2" id="KW-1133">Transmembrane helix</keyword>
<name>A0A848IPX9_9BURK</name>
<dbReference type="EMBL" id="JABBGJ010000049">
    <property type="protein sequence ID" value="NMM03153.1"/>
    <property type="molecule type" value="Genomic_DNA"/>
</dbReference>